<dbReference type="SFLD" id="SFLDS00052">
    <property type="entry name" value="Ferric_Reductase_Domain"/>
    <property type="match status" value="1"/>
</dbReference>
<feature type="transmembrane region" description="Helical" evidence="14">
    <location>
        <begin position="32"/>
        <end position="50"/>
    </location>
</feature>
<dbReference type="SUPFAM" id="SSF52343">
    <property type="entry name" value="Ferredoxin reductase-like, C-terminal NADP-linked domain"/>
    <property type="match status" value="1"/>
</dbReference>
<dbReference type="GO" id="GO:0005886">
    <property type="term" value="C:plasma membrane"/>
    <property type="evidence" value="ECO:0007669"/>
    <property type="project" value="UniProtKB-SubCell"/>
</dbReference>
<name>A0A067NX33_PLEO1</name>
<dbReference type="InterPro" id="IPR013130">
    <property type="entry name" value="Fe3_Rdtase_TM_dom"/>
</dbReference>
<evidence type="ECO:0000256" key="2">
    <source>
        <dbReference type="ARBA" id="ARBA00006278"/>
    </source>
</evidence>
<evidence type="ECO:0000256" key="3">
    <source>
        <dbReference type="ARBA" id="ARBA00012668"/>
    </source>
</evidence>
<comment type="subcellular location">
    <subcellularLocation>
        <location evidence="1">Cell membrane</location>
        <topology evidence="1">Multi-pass membrane protein</topology>
    </subcellularLocation>
</comment>
<dbReference type="Pfam" id="PF01794">
    <property type="entry name" value="Ferric_reduct"/>
    <property type="match status" value="1"/>
</dbReference>
<comment type="catalytic activity">
    <reaction evidence="13">
        <text>2 a Fe(II)-siderophore + NADP(+) + H(+) = 2 a Fe(III)-siderophore + NADPH</text>
        <dbReference type="Rhea" id="RHEA:28795"/>
        <dbReference type="Rhea" id="RHEA-COMP:11342"/>
        <dbReference type="Rhea" id="RHEA-COMP:11344"/>
        <dbReference type="ChEBI" id="CHEBI:15378"/>
        <dbReference type="ChEBI" id="CHEBI:29033"/>
        <dbReference type="ChEBI" id="CHEBI:29034"/>
        <dbReference type="ChEBI" id="CHEBI:57783"/>
        <dbReference type="ChEBI" id="CHEBI:58349"/>
        <dbReference type="EC" id="1.16.1.9"/>
    </reaction>
</comment>
<dbReference type="AlphaFoldDB" id="A0A067NX33"/>
<organism evidence="16 17">
    <name type="scientific">Pleurotus ostreatus (strain PC15)</name>
    <name type="common">Oyster mushroom</name>
    <dbReference type="NCBI Taxonomy" id="1137138"/>
    <lineage>
        <taxon>Eukaryota</taxon>
        <taxon>Fungi</taxon>
        <taxon>Dikarya</taxon>
        <taxon>Basidiomycota</taxon>
        <taxon>Agaricomycotina</taxon>
        <taxon>Agaricomycetes</taxon>
        <taxon>Agaricomycetidae</taxon>
        <taxon>Agaricales</taxon>
        <taxon>Pleurotineae</taxon>
        <taxon>Pleurotaceae</taxon>
        <taxon>Pleurotus</taxon>
    </lineage>
</organism>
<dbReference type="InParanoid" id="A0A067NX33"/>
<dbReference type="GO" id="GO:0052851">
    <property type="term" value="F:ferric-chelate reductase (NADPH) activity"/>
    <property type="evidence" value="ECO:0007669"/>
    <property type="project" value="UniProtKB-EC"/>
</dbReference>
<dbReference type="HOGENOM" id="CLU_017408_2_0_1"/>
<protein>
    <recommendedName>
        <fullName evidence="3">ferric-chelate reductase (NADPH)</fullName>
        <ecNumber evidence="3">1.16.1.9</ecNumber>
    </recommendedName>
</protein>
<dbReference type="STRING" id="1137138.A0A067NX33"/>
<dbReference type="SFLD" id="SFLDG01168">
    <property type="entry name" value="Ferric_reductase_subgroup_(FRE"/>
    <property type="match status" value="1"/>
</dbReference>
<dbReference type="EC" id="1.16.1.9" evidence="3"/>
<dbReference type="SUPFAM" id="SSF63380">
    <property type="entry name" value="Riboflavin synthase domain-like"/>
    <property type="match status" value="1"/>
</dbReference>
<keyword evidence="6 14" id="KW-0812">Transmembrane</keyword>
<dbReference type="EMBL" id="KL198007">
    <property type="protein sequence ID" value="KDQ28692.1"/>
    <property type="molecule type" value="Genomic_DNA"/>
</dbReference>
<evidence type="ECO:0000256" key="6">
    <source>
        <dbReference type="ARBA" id="ARBA00022692"/>
    </source>
</evidence>
<evidence type="ECO:0000256" key="4">
    <source>
        <dbReference type="ARBA" id="ARBA00022448"/>
    </source>
</evidence>
<dbReference type="PANTHER" id="PTHR32361">
    <property type="entry name" value="FERRIC/CUPRIC REDUCTASE TRANSMEMBRANE COMPONENT"/>
    <property type="match status" value="1"/>
</dbReference>
<evidence type="ECO:0000256" key="11">
    <source>
        <dbReference type="ARBA" id="ARBA00023136"/>
    </source>
</evidence>
<evidence type="ECO:0000256" key="14">
    <source>
        <dbReference type="SAM" id="Phobius"/>
    </source>
</evidence>
<dbReference type="Pfam" id="PF08030">
    <property type="entry name" value="NAD_binding_6"/>
    <property type="match status" value="1"/>
</dbReference>
<dbReference type="CDD" id="cd06186">
    <property type="entry name" value="NOX_Duox_like_FAD_NADP"/>
    <property type="match status" value="1"/>
</dbReference>
<evidence type="ECO:0000259" key="15">
    <source>
        <dbReference type="PROSITE" id="PS51384"/>
    </source>
</evidence>
<feature type="domain" description="FAD-binding FR-type" evidence="15">
    <location>
        <begin position="291"/>
        <end position="422"/>
    </location>
</feature>
<sequence>MATTAPFPMIPFPLPFYDSYEIDPQWQLKFTVIWASVLGVATILSLPAIFRSIHPKRILVGLLGIRECNAAKNYAPVSSLECDVPALVLSDSRRRNRVYGFFRAIGSICHLTPPKLGLNLSHMVLIGAYLGLLGYCIGQEARLMENPNRAGFMALAQLPIVFLFGTKNSVLSLLLGPGNGYERLNFIHRWSGRGMFFAALAHGSLWIRNRVRWGRGVVGSPKAITGLAALILLCVIVLTSLPIFRRLLYRFFIVTHIVAYVAFAITIFHHTSFAGLWLYPPILLYAADMLLRFFKYRVKDAQLIAIDDQMTLIRVPDCDAGWEAGQHVQLRVFFRNRFMESHPLSIVTAPPSTSCISNEGIVLAVRACGDWSKALNEYANSDAQQSHVSALTLKAESELATGFPEVPIRVMLDGPYGGCSINLGRYENVLFLAGGSGATFTISLLDDLVARCAKLRRPGDEKTNRIEFVWCIRSFDAMEWFAPLLATIVDTAMKSTLDLHISIFVTSLRSLLPDVTLPNTDIRVGRPSISALLRSFASMLHGPNRALTDKELAMPPQYGGVAVCASGPESLTREAANAVVQVNLSQGIRLGGIALHTEKFSM</sequence>
<dbReference type="OrthoDB" id="3944240at2759"/>
<dbReference type="InterPro" id="IPR051410">
    <property type="entry name" value="Ferric/Cupric_Reductase"/>
</dbReference>
<keyword evidence="10" id="KW-0406">Ion transport</keyword>
<evidence type="ECO:0000313" key="17">
    <source>
        <dbReference type="Proteomes" id="UP000027073"/>
    </source>
</evidence>
<evidence type="ECO:0000256" key="8">
    <source>
        <dbReference type="ARBA" id="ARBA00022989"/>
    </source>
</evidence>
<dbReference type="InterPro" id="IPR013121">
    <property type="entry name" value="Fe_red_NAD-bd_6"/>
</dbReference>
<comment type="similarity">
    <text evidence="2">Belongs to the ferric reductase (FRE) family.</text>
</comment>
<dbReference type="FunCoup" id="A0A067NX33">
    <property type="interactions" value="202"/>
</dbReference>
<keyword evidence="4" id="KW-0813">Transport</keyword>
<dbReference type="GO" id="GO:0006826">
    <property type="term" value="P:iron ion transport"/>
    <property type="evidence" value="ECO:0007669"/>
    <property type="project" value="TreeGrafter"/>
</dbReference>
<dbReference type="InterPro" id="IPR013112">
    <property type="entry name" value="FAD-bd_8"/>
</dbReference>
<gene>
    <name evidence="16" type="ORF">PLEOSDRAFT_1111910</name>
</gene>
<evidence type="ECO:0000256" key="1">
    <source>
        <dbReference type="ARBA" id="ARBA00004651"/>
    </source>
</evidence>
<dbReference type="InterPro" id="IPR017938">
    <property type="entry name" value="Riboflavin_synthase-like_b-brl"/>
</dbReference>
<dbReference type="InterPro" id="IPR017927">
    <property type="entry name" value="FAD-bd_FR_type"/>
</dbReference>
<dbReference type="Gene3D" id="3.40.50.80">
    <property type="entry name" value="Nucleotide-binding domain of ferredoxin-NADP reductase (FNR) module"/>
    <property type="match status" value="1"/>
</dbReference>
<feature type="transmembrane region" description="Helical" evidence="14">
    <location>
        <begin position="120"/>
        <end position="138"/>
    </location>
</feature>
<dbReference type="GO" id="GO:0006879">
    <property type="term" value="P:intracellular iron ion homeostasis"/>
    <property type="evidence" value="ECO:0007669"/>
    <property type="project" value="TreeGrafter"/>
</dbReference>
<keyword evidence="8 14" id="KW-1133">Transmembrane helix</keyword>
<proteinExistence type="inferred from homology"/>
<dbReference type="GO" id="GO:0015677">
    <property type="term" value="P:copper ion import"/>
    <property type="evidence" value="ECO:0007669"/>
    <property type="project" value="TreeGrafter"/>
</dbReference>
<evidence type="ECO:0000256" key="9">
    <source>
        <dbReference type="ARBA" id="ARBA00023002"/>
    </source>
</evidence>
<feature type="transmembrane region" description="Helical" evidence="14">
    <location>
        <begin position="251"/>
        <end position="270"/>
    </location>
</feature>
<feature type="transmembrane region" description="Helical" evidence="14">
    <location>
        <begin position="150"/>
        <end position="175"/>
    </location>
</feature>
<accession>A0A067NX33</accession>
<evidence type="ECO:0000256" key="10">
    <source>
        <dbReference type="ARBA" id="ARBA00023065"/>
    </source>
</evidence>
<dbReference type="Pfam" id="PF08022">
    <property type="entry name" value="FAD_binding_8"/>
    <property type="match status" value="1"/>
</dbReference>
<evidence type="ECO:0000256" key="5">
    <source>
        <dbReference type="ARBA" id="ARBA00022475"/>
    </source>
</evidence>
<keyword evidence="11 14" id="KW-0472">Membrane</keyword>
<keyword evidence="9" id="KW-0560">Oxidoreductase</keyword>
<evidence type="ECO:0000313" key="16">
    <source>
        <dbReference type="EMBL" id="KDQ28692.1"/>
    </source>
</evidence>
<evidence type="ECO:0000256" key="7">
    <source>
        <dbReference type="ARBA" id="ARBA00022982"/>
    </source>
</evidence>
<dbReference type="PROSITE" id="PS51384">
    <property type="entry name" value="FAD_FR"/>
    <property type="match status" value="1"/>
</dbReference>
<keyword evidence="7" id="KW-0249">Electron transport</keyword>
<keyword evidence="5" id="KW-1003">Cell membrane</keyword>
<dbReference type="Proteomes" id="UP000027073">
    <property type="component" value="Unassembled WGS sequence"/>
</dbReference>
<evidence type="ECO:0000256" key="12">
    <source>
        <dbReference type="ARBA" id="ARBA00023180"/>
    </source>
</evidence>
<dbReference type="PANTHER" id="PTHR32361:SF9">
    <property type="entry name" value="FERRIC REDUCTASE TRANSMEMBRANE COMPONENT 3-RELATED"/>
    <property type="match status" value="1"/>
</dbReference>
<reference evidence="17" key="1">
    <citation type="journal article" date="2014" name="Proc. Natl. Acad. Sci. U.S.A.">
        <title>Extensive sampling of basidiomycete genomes demonstrates inadequacy of the white-rot/brown-rot paradigm for wood decay fungi.</title>
        <authorList>
            <person name="Riley R."/>
            <person name="Salamov A.A."/>
            <person name="Brown D.W."/>
            <person name="Nagy L.G."/>
            <person name="Floudas D."/>
            <person name="Held B.W."/>
            <person name="Levasseur A."/>
            <person name="Lombard V."/>
            <person name="Morin E."/>
            <person name="Otillar R."/>
            <person name="Lindquist E.A."/>
            <person name="Sun H."/>
            <person name="LaButti K.M."/>
            <person name="Schmutz J."/>
            <person name="Jabbour D."/>
            <person name="Luo H."/>
            <person name="Baker S.E."/>
            <person name="Pisabarro A.G."/>
            <person name="Walton J.D."/>
            <person name="Blanchette R.A."/>
            <person name="Henrissat B."/>
            <person name="Martin F."/>
            <person name="Cullen D."/>
            <person name="Hibbett D.S."/>
            <person name="Grigoriev I.V."/>
        </authorList>
    </citation>
    <scope>NUCLEOTIDE SEQUENCE [LARGE SCALE GENOMIC DNA]</scope>
    <source>
        <strain evidence="17">PC15</strain>
    </source>
</reference>
<feature type="transmembrane region" description="Helical" evidence="14">
    <location>
        <begin position="223"/>
        <end position="244"/>
    </location>
</feature>
<dbReference type="VEuPathDB" id="FungiDB:PLEOSDRAFT_1111910"/>
<evidence type="ECO:0000256" key="13">
    <source>
        <dbReference type="ARBA" id="ARBA00048483"/>
    </source>
</evidence>
<keyword evidence="12" id="KW-0325">Glycoprotein</keyword>
<dbReference type="InterPro" id="IPR039261">
    <property type="entry name" value="FNR_nucleotide-bd"/>
</dbReference>